<sequence length="248" mass="27969">MKNLAEPAAARAGSTEPAVARVREFSPVRSVPLDVPPHTFLGRSSNTADPLSRTPGGKSHSGIRDGPSSAVISSHWRGTLPDREGLWTGAHPEKLVSFTAFRESYLYLLCDISTSDLFDTSRVIQLVATLFSRTTTRQRRQSPHDWAVDAMRDAIRDGIPLCWMSLMTAVRRRWPDWVQHLSPLVWISPVVYQVRVSGLGFTGIKDWQRRGGWVGGIGERHEIALEPHWFRVQTERIKRCNSQAKKDY</sequence>
<reference evidence="2 3" key="1">
    <citation type="submission" date="2016-11" db="EMBL/GenBank/DDBJ databases">
        <authorList>
            <person name="Jaros S."/>
            <person name="Januszkiewicz K."/>
            <person name="Wedrychowicz H."/>
        </authorList>
    </citation>
    <scope>NUCLEOTIDE SEQUENCE [LARGE SCALE GENOMIC DNA]</scope>
</reference>
<evidence type="ECO:0000256" key="1">
    <source>
        <dbReference type="SAM" id="MobiDB-lite"/>
    </source>
</evidence>
<gene>
    <name evidence="2" type="primary">BQ5605_C027g10286</name>
    <name evidence="2" type="ORF">BQ5605_C027G10286</name>
</gene>
<name>A0A2X0MRP8_9BASI</name>
<evidence type="ECO:0000313" key="2">
    <source>
        <dbReference type="EMBL" id="SGZ28218.1"/>
    </source>
</evidence>
<evidence type="ECO:0000313" key="3">
    <source>
        <dbReference type="Proteomes" id="UP000249464"/>
    </source>
</evidence>
<keyword evidence="3" id="KW-1185">Reference proteome</keyword>
<dbReference type="Proteomes" id="UP000249464">
    <property type="component" value="Unassembled WGS sequence"/>
</dbReference>
<dbReference type="AlphaFoldDB" id="A0A2X0MRP8"/>
<organism evidence="2 3">
    <name type="scientific">Microbotryum silenes-dioicae</name>
    <dbReference type="NCBI Taxonomy" id="796604"/>
    <lineage>
        <taxon>Eukaryota</taxon>
        <taxon>Fungi</taxon>
        <taxon>Dikarya</taxon>
        <taxon>Basidiomycota</taxon>
        <taxon>Pucciniomycotina</taxon>
        <taxon>Microbotryomycetes</taxon>
        <taxon>Microbotryales</taxon>
        <taxon>Microbotryaceae</taxon>
        <taxon>Microbotryum</taxon>
    </lineage>
</organism>
<dbReference type="EMBL" id="FQNC01000089">
    <property type="protein sequence ID" value="SGZ28218.1"/>
    <property type="molecule type" value="Genomic_DNA"/>
</dbReference>
<proteinExistence type="predicted"/>
<protein>
    <submittedName>
        <fullName evidence="2">BQ5605_C027g10286 protein</fullName>
    </submittedName>
</protein>
<accession>A0A2X0MRP8</accession>
<feature type="region of interest" description="Disordered" evidence="1">
    <location>
        <begin position="36"/>
        <end position="75"/>
    </location>
</feature>